<dbReference type="Pfam" id="PF24832">
    <property type="entry name" value="DUF7716"/>
    <property type="match status" value="1"/>
</dbReference>
<dbReference type="AlphaFoldDB" id="A0A7Z9D4R8"/>
<dbReference type="Proteomes" id="UP000282386">
    <property type="component" value="Chromosome"/>
</dbReference>
<protein>
    <recommendedName>
        <fullName evidence="1">DUF7716 domain-containing protein</fullName>
    </recommendedName>
</protein>
<name>A0A7Z9D4R8_9MICC</name>
<dbReference type="EMBL" id="LR134479">
    <property type="protein sequence ID" value="VEI22892.1"/>
    <property type="molecule type" value="Genomic_DNA"/>
</dbReference>
<dbReference type="RefSeq" id="WP_094758096.1">
    <property type="nucleotide sequence ID" value="NZ_LR134479.1"/>
</dbReference>
<reference evidence="2 3" key="1">
    <citation type="submission" date="2018-12" db="EMBL/GenBank/DDBJ databases">
        <authorList>
            <consortium name="Pathogen Informatics"/>
        </authorList>
    </citation>
    <scope>NUCLEOTIDE SEQUENCE [LARGE SCALE GENOMIC DNA]</scope>
    <source>
        <strain evidence="2 3">NCTC10207</strain>
    </source>
</reference>
<organism evidence="2 3">
    <name type="scientific">Rothia aeria</name>
    <dbReference type="NCBI Taxonomy" id="172042"/>
    <lineage>
        <taxon>Bacteria</taxon>
        <taxon>Bacillati</taxon>
        <taxon>Actinomycetota</taxon>
        <taxon>Actinomycetes</taxon>
        <taxon>Micrococcales</taxon>
        <taxon>Micrococcaceae</taxon>
        <taxon>Rothia</taxon>
    </lineage>
</organism>
<proteinExistence type="predicted"/>
<evidence type="ECO:0000313" key="2">
    <source>
        <dbReference type="EMBL" id="VEI22892.1"/>
    </source>
</evidence>
<evidence type="ECO:0000259" key="1">
    <source>
        <dbReference type="Pfam" id="PF24832"/>
    </source>
</evidence>
<accession>A0A7Z9D4R8</accession>
<feature type="domain" description="DUF7716" evidence="1">
    <location>
        <begin position="51"/>
        <end position="102"/>
    </location>
</feature>
<dbReference type="InterPro" id="IPR056133">
    <property type="entry name" value="DUF7716"/>
</dbReference>
<gene>
    <name evidence="2" type="ORF">NCTC10207_00986</name>
</gene>
<evidence type="ECO:0000313" key="3">
    <source>
        <dbReference type="Proteomes" id="UP000282386"/>
    </source>
</evidence>
<sequence>MIKFIGIKNLIDSKESLLDYGFLYTLKNDDVETAKGLLKCTFLLPETESDEFFIENNKDYRNWLESPTFIDIIENYTETHSDATINSLINAVLHYWDHDDFLD</sequence>